<protein>
    <recommendedName>
        <fullName evidence="3">non-specific serine/threonine protein kinase</fullName>
        <ecNumber evidence="3">2.7.11.1</ecNumber>
    </recommendedName>
</protein>
<dbReference type="FunFam" id="3.10.20.90:FF:000007">
    <property type="entry name" value="Serine/threonine-protein kinase WNK1 isoform 1"/>
    <property type="match status" value="1"/>
</dbReference>
<dbReference type="GO" id="GO:0005524">
    <property type="term" value="F:ATP binding"/>
    <property type="evidence" value="ECO:0007669"/>
    <property type="project" value="UniProtKB-KW"/>
</dbReference>
<dbReference type="SMART" id="SM00220">
    <property type="entry name" value="S_TKc"/>
    <property type="match status" value="1"/>
</dbReference>
<keyword evidence="10" id="KW-0067">ATP-binding</keyword>
<gene>
    <name evidence="16" type="primary">WNK2</name>
</gene>
<keyword evidence="6" id="KW-0597">Phosphoprotein</keyword>
<dbReference type="InterPro" id="IPR000719">
    <property type="entry name" value="Prot_kinase_dom"/>
</dbReference>
<comment type="catalytic activity">
    <reaction evidence="11">
        <text>L-threonyl-[protein] + ATP = O-phospho-L-threonyl-[protein] + ADP + H(+)</text>
        <dbReference type="Rhea" id="RHEA:46608"/>
        <dbReference type="Rhea" id="RHEA-COMP:11060"/>
        <dbReference type="Rhea" id="RHEA-COMP:11605"/>
        <dbReference type="ChEBI" id="CHEBI:15378"/>
        <dbReference type="ChEBI" id="CHEBI:30013"/>
        <dbReference type="ChEBI" id="CHEBI:30616"/>
        <dbReference type="ChEBI" id="CHEBI:61977"/>
        <dbReference type="ChEBI" id="CHEBI:456216"/>
        <dbReference type="EC" id="2.7.11.1"/>
    </reaction>
</comment>
<feature type="compositionally biased region" description="Polar residues" evidence="14">
    <location>
        <begin position="606"/>
        <end position="615"/>
    </location>
</feature>
<reference evidence="16" key="1">
    <citation type="submission" date="2025-08" db="UniProtKB">
        <authorList>
            <consortium name="Ensembl"/>
        </authorList>
    </citation>
    <scope>IDENTIFICATION</scope>
</reference>
<keyword evidence="8" id="KW-0547">Nucleotide-binding</keyword>
<keyword evidence="4" id="KW-0963">Cytoplasm</keyword>
<accession>A0A674JPH3</accession>
<keyword evidence="9" id="KW-0418">Kinase</keyword>
<proteinExistence type="predicted"/>
<evidence type="ECO:0000256" key="12">
    <source>
        <dbReference type="ARBA" id="ARBA00048679"/>
    </source>
</evidence>
<dbReference type="Pfam" id="PF12202">
    <property type="entry name" value="OSR1_C"/>
    <property type="match status" value="1"/>
</dbReference>
<feature type="compositionally biased region" description="Low complexity" evidence="14">
    <location>
        <begin position="1566"/>
        <end position="1578"/>
    </location>
</feature>
<feature type="compositionally biased region" description="Polar residues" evidence="14">
    <location>
        <begin position="1584"/>
        <end position="1612"/>
    </location>
</feature>
<feature type="region of interest" description="Disordered" evidence="14">
    <location>
        <begin position="885"/>
        <end position="913"/>
    </location>
</feature>
<feature type="compositionally biased region" description="Low complexity" evidence="14">
    <location>
        <begin position="616"/>
        <end position="625"/>
    </location>
</feature>
<evidence type="ECO:0000313" key="16">
    <source>
        <dbReference type="Ensembl" id="ENSTMTP00000023661.1"/>
    </source>
</evidence>
<evidence type="ECO:0000256" key="2">
    <source>
        <dbReference type="ARBA" id="ARBA00004496"/>
    </source>
</evidence>
<feature type="region of interest" description="Disordered" evidence="14">
    <location>
        <begin position="1128"/>
        <end position="1154"/>
    </location>
</feature>
<keyword evidence="5" id="KW-0723">Serine/threonine-protein kinase</keyword>
<feature type="region of interest" description="Disordered" evidence="14">
    <location>
        <begin position="1064"/>
        <end position="1103"/>
    </location>
</feature>
<feature type="region of interest" description="Disordered" evidence="14">
    <location>
        <begin position="1"/>
        <end position="184"/>
    </location>
</feature>
<sequence length="1978" mass="215684">METGCAASSAPPRGGGGASPAAARPPPADGSAAVGGLGSRSGAGMETAAVPERGPAPVPPPRGPGAREPRAGHLRFLRRSVVDSDQEEPPLELSEAEPRRIVLISKTRRIIAERAKERHGEAELEPAATEPAAEPAGAAPGVPAAAEEQKEPGRDAERKEPSDKDQSKSKKEEPEEEADMKAVSTSPDGRFLKFDIELGRGSFKTVYKGLDTETWVEVAWCELQDRKLTKVERQRFKEEAEMLKGLQHPNIVRFYDFWESCVKGKKCIVLVTELMTSGTLKTYLKRFKVMKPKVLRSWCRQILKGLLFLHTRTPPIIHRDLKCDNIFITGPTGSVKIGDLGLATLKRASFAKSVIGTPEFMAPEMYEEHYDESVDVYAFGMCMLEMATSEYPYSECQNAAQIYRKVTCGVKPASFEKVTDPEIKEIIGECICKNKEERYEIKDLLSHAFFAEDTGVRVELAEEDHGRKSSIALRLWVEDPKKLKGKPKDNGAIEFTFDLEKETPDDVAQEMVDSGFFHESDVKIVAKSIRDRVALIQWRRERIWPMIQSEDHQVSECLEKLKVPQAQQVQVTYLSHTGQQTLAELEEPEADQHLFQHNLPTSVTSVASDSTFDSGQGSTVYSDSQSSQQSVIYSSLPDSIPPAIQRVYSPPLSDSQALPQSLQQLGHYQQPSVVSLIFFSTMLNILDHQSIPQQAPLQQVLASQPVCPLQPTAHLLPQYQTQTSQVAATSTQLTPLQISTVQQLPHVPPSQIPQLPVIPAVTPLAGLDNLPPSLSDLPAANAPPIPAPSQYFTPAVIIPSLPMNPVLPLTSNPPALSMQAVNLPHTTMASLVLPCQTIVPNMSAATIPLLAVAPPGVSALPTHHAISHLSQQQMYQPTFQQIIQSDAPSPHHTHSMQAVSQQQLPSLPQSLQPSIIHPSEQTMSASGVALLAACPGPVQNEEQNPDVASGKEMSDSFEGVVGSGKQEGKPSKKHKKSTRIRSRQEKSSRPKLTILNVCNTGDKMVECQLETHNHKMVTFKFDLDGDAPEEIATYMVEKEFILQTEKETFIEQMKDIIDKAEDMLSEDTEGERSSDQGTSPQQDASRLEMNEENRQSQVKTPMYQQNVLHTGKRWFIICPVVENPTEEVPEFSPAVPQSKQPEEQSDDQQMSSAVTDTPSVLFCHQLPSQTSVYDSPCGTPAPLAQVPAAVSSAVLQTKAEILAATLPGTAPYVPEQFVANVGQPEYPPLHLVMPSQPDASAHNAASLEEPSDAPLAPKSSLQTLQQTDEDTCVPDVEISCCTVRPPSSSLTVPAPGAEFCPVPALSDVLQSPPQLPVAVSQQHIMLTQSQPVTCAGLGVGPLQPPCAVESDGEGPPRVDFADNTIKSLDEKLRNLLYQECVPTSAASAGTPDSFVPLEQGESELASLPPLNEELIPKLVLDLREPGLNVPDTCQECFEVCSSQAEQKASQISFTPLDGVLKDSRILGGNDFVDLGSYGKQSEVHDNSTPAKTIGRFSVISTHDELTLTSPHCLRYSAPPDVYLDELPSSPDLKTSVRRVQTASFLDVLSDHGSSDSGDESLRRKSVAAQLSPQSSSAANDITKKSASLLQRSGKTSSPGPDSPNGQGTKIPTINITSFHSQSSYMSSDNDSEFEDADMKKELQNLREKHMKEIAELQTQQKNEIEALFVRLGKPLPPNVGFLHSAPPSGRRRRTSKNKLKAGKLLNPLVQQLKTAPSNTSRSHSVTSSASATFGNSVQTQQPCSVKASLSSDICSGLATEGGNAHGSSGQGWTVFHQTSERVTYKSSSKPRTRFLSGPVSLSIWSTLKRLCLGKDHSSRSSTNSLVTCPEPLPQPTLQVQVQANNSNNKKGTFTDDLHKLVDQWTSKTVGAAQLKPSLNQLKQNQKRQDMEPKANPMQAQNETCGVSGERQTMNPSYTSHKPHNSSGLNDSLPSHFFCLVSFFRRLKIESRRNKIAIKMRGGKKHCGNCTMIFSNRNN</sequence>
<evidence type="ECO:0000256" key="11">
    <source>
        <dbReference type="ARBA" id="ARBA00047899"/>
    </source>
</evidence>
<feature type="domain" description="Protein kinase" evidence="15">
    <location>
        <begin position="192"/>
        <end position="450"/>
    </location>
</feature>
<keyword evidence="17" id="KW-1185">Reference proteome</keyword>
<feature type="region of interest" description="Disordered" evidence="14">
    <location>
        <begin position="1548"/>
        <end position="1612"/>
    </location>
</feature>
<feature type="compositionally biased region" description="Low complexity" evidence="14">
    <location>
        <begin position="900"/>
        <end position="913"/>
    </location>
</feature>
<name>A0A674JPH3_9SAUR</name>
<evidence type="ECO:0000256" key="10">
    <source>
        <dbReference type="ARBA" id="ARBA00022840"/>
    </source>
</evidence>
<dbReference type="FunFam" id="1.10.510.10:FF:000006">
    <property type="entry name" value="Serine/threonine-protein kinase WNK1 isoform 2"/>
    <property type="match status" value="1"/>
</dbReference>
<evidence type="ECO:0000256" key="14">
    <source>
        <dbReference type="SAM" id="MobiDB-lite"/>
    </source>
</evidence>
<dbReference type="GeneTree" id="ENSGT00940000157161"/>
<dbReference type="FunFam" id="3.30.200.20:FF:000494">
    <property type="entry name" value="serine/threonine-protein kinase WNK2 isoform X2"/>
    <property type="match status" value="1"/>
</dbReference>
<organism evidence="16 17">
    <name type="scientific">Terrapene triunguis</name>
    <name type="common">Three-toed box turtle</name>
    <dbReference type="NCBI Taxonomy" id="2587831"/>
    <lineage>
        <taxon>Eukaryota</taxon>
        <taxon>Metazoa</taxon>
        <taxon>Chordata</taxon>
        <taxon>Craniata</taxon>
        <taxon>Vertebrata</taxon>
        <taxon>Euteleostomi</taxon>
        <taxon>Archelosauria</taxon>
        <taxon>Testudinata</taxon>
        <taxon>Testudines</taxon>
        <taxon>Cryptodira</taxon>
        <taxon>Durocryptodira</taxon>
        <taxon>Testudinoidea</taxon>
        <taxon>Emydidae</taxon>
        <taxon>Terrapene</taxon>
    </lineage>
</organism>
<evidence type="ECO:0000259" key="15">
    <source>
        <dbReference type="PROSITE" id="PS50011"/>
    </source>
</evidence>
<evidence type="ECO:0000256" key="1">
    <source>
        <dbReference type="ARBA" id="ARBA00001946"/>
    </source>
</evidence>
<dbReference type="InterPro" id="IPR011009">
    <property type="entry name" value="Kinase-like_dom_sf"/>
</dbReference>
<evidence type="ECO:0000256" key="6">
    <source>
        <dbReference type="ARBA" id="ARBA00022553"/>
    </source>
</evidence>
<comment type="catalytic activity">
    <reaction evidence="12">
        <text>L-seryl-[protein] + ATP = O-phospho-L-seryl-[protein] + ADP + H(+)</text>
        <dbReference type="Rhea" id="RHEA:17989"/>
        <dbReference type="Rhea" id="RHEA-COMP:9863"/>
        <dbReference type="Rhea" id="RHEA-COMP:11604"/>
        <dbReference type="ChEBI" id="CHEBI:15378"/>
        <dbReference type="ChEBI" id="CHEBI:29999"/>
        <dbReference type="ChEBI" id="CHEBI:30616"/>
        <dbReference type="ChEBI" id="CHEBI:83421"/>
        <dbReference type="ChEBI" id="CHEBI:456216"/>
        <dbReference type="EC" id="2.7.11.1"/>
    </reaction>
</comment>
<keyword evidence="13" id="KW-0175">Coiled coil</keyword>
<evidence type="ECO:0000313" key="17">
    <source>
        <dbReference type="Proteomes" id="UP000472274"/>
    </source>
</evidence>
<dbReference type="GO" id="GO:0004674">
    <property type="term" value="F:protein serine/threonine kinase activity"/>
    <property type="evidence" value="ECO:0007669"/>
    <property type="project" value="UniProtKB-KW"/>
</dbReference>
<dbReference type="Ensembl" id="ENSTMTT00000024498.1">
    <property type="protein sequence ID" value="ENSTMTP00000023661.1"/>
    <property type="gene ID" value="ENSTMTG00000015046.1"/>
</dbReference>
<dbReference type="InterPro" id="IPR050588">
    <property type="entry name" value="WNK_Ser-Thr_kinase"/>
</dbReference>
<dbReference type="FunFam" id="3.10.20.90:FF:000012">
    <property type="entry name" value="Serine/threonine-protein kinase WNK1 isoform 2"/>
    <property type="match status" value="1"/>
</dbReference>
<feature type="compositionally biased region" description="Pro residues" evidence="14">
    <location>
        <begin position="54"/>
        <end position="63"/>
    </location>
</feature>
<feature type="region of interest" description="Disordered" evidence="14">
    <location>
        <begin position="606"/>
        <end position="625"/>
    </location>
</feature>
<feature type="region of interest" description="Disordered" evidence="14">
    <location>
        <begin position="1234"/>
        <end position="1257"/>
    </location>
</feature>
<dbReference type="PANTHER" id="PTHR13902">
    <property type="entry name" value="SERINE/THREONINE-PROTEIN KINASE WNK WITH NO LYSINE -RELATED"/>
    <property type="match status" value="1"/>
</dbReference>
<evidence type="ECO:0000256" key="8">
    <source>
        <dbReference type="ARBA" id="ARBA00022741"/>
    </source>
</evidence>
<comment type="cofactor">
    <cofactor evidence="1">
        <name>Mg(2+)</name>
        <dbReference type="ChEBI" id="CHEBI:18420"/>
    </cofactor>
</comment>
<feature type="compositionally biased region" description="Basic and acidic residues" evidence="14">
    <location>
        <begin position="147"/>
        <end position="173"/>
    </location>
</feature>
<dbReference type="Pfam" id="PF24889">
    <property type="entry name" value="CCTL2_WNK"/>
    <property type="match status" value="1"/>
</dbReference>
<dbReference type="Gene3D" id="3.30.200.20">
    <property type="entry name" value="Phosphorylase Kinase, domain 1"/>
    <property type="match status" value="1"/>
</dbReference>
<evidence type="ECO:0000256" key="4">
    <source>
        <dbReference type="ARBA" id="ARBA00022490"/>
    </source>
</evidence>
<feature type="region of interest" description="Disordered" evidence="14">
    <location>
        <begin position="937"/>
        <end position="991"/>
    </location>
</feature>
<evidence type="ECO:0000256" key="9">
    <source>
        <dbReference type="ARBA" id="ARBA00022777"/>
    </source>
</evidence>
<dbReference type="Gene3D" id="3.10.20.90">
    <property type="entry name" value="Phosphatidylinositol 3-kinase Catalytic Subunit, Chain A, domain 1"/>
    <property type="match status" value="2"/>
</dbReference>
<dbReference type="EC" id="2.7.11.1" evidence="3"/>
<dbReference type="SUPFAM" id="SSF56112">
    <property type="entry name" value="Protein kinase-like (PK-like)"/>
    <property type="match status" value="1"/>
</dbReference>
<comment type="subcellular location">
    <subcellularLocation>
        <location evidence="2">Cytoplasm</location>
    </subcellularLocation>
</comment>
<dbReference type="Gene3D" id="1.10.510.10">
    <property type="entry name" value="Transferase(Phosphotransferase) domain 1"/>
    <property type="match status" value="1"/>
</dbReference>
<dbReference type="GO" id="GO:0005737">
    <property type="term" value="C:cytoplasm"/>
    <property type="evidence" value="ECO:0007669"/>
    <property type="project" value="UniProtKB-SubCell"/>
</dbReference>
<evidence type="ECO:0000256" key="13">
    <source>
        <dbReference type="SAM" id="Coils"/>
    </source>
</evidence>
<dbReference type="InterPro" id="IPR024678">
    <property type="entry name" value="Kinase_OSR1/WNK_CCT"/>
</dbReference>
<feature type="compositionally biased region" description="Basic residues" evidence="14">
    <location>
        <begin position="971"/>
        <end position="981"/>
    </location>
</feature>
<feature type="compositionally biased region" description="Basic and acidic residues" evidence="14">
    <location>
        <begin position="110"/>
        <end position="122"/>
    </location>
</feature>
<keyword evidence="7" id="KW-0808">Transferase</keyword>
<dbReference type="Proteomes" id="UP000472274">
    <property type="component" value="Unplaced"/>
</dbReference>
<feature type="compositionally biased region" description="Basic and acidic residues" evidence="14">
    <location>
        <begin position="1085"/>
        <end position="1094"/>
    </location>
</feature>
<reference evidence="16" key="2">
    <citation type="submission" date="2025-09" db="UniProtKB">
        <authorList>
            <consortium name="Ensembl"/>
        </authorList>
    </citation>
    <scope>IDENTIFICATION</scope>
</reference>
<feature type="compositionally biased region" description="Low complexity" evidence="14">
    <location>
        <begin position="1"/>
        <end position="12"/>
    </location>
</feature>
<dbReference type="PROSITE" id="PS00108">
    <property type="entry name" value="PROTEIN_KINASE_ST"/>
    <property type="match status" value="1"/>
</dbReference>
<feature type="coiled-coil region" evidence="13">
    <location>
        <begin position="1639"/>
        <end position="1666"/>
    </location>
</feature>
<evidence type="ECO:0000256" key="7">
    <source>
        <dbReference type="ARBA" id="ARBA00022679"/>
    </source>
</evidence>
<evidence type="ECO:0000256" key="5">
    <source>
        <dbReference type="ARBA" id="ARBA00022527"/>
    </source>
</evidence>
<dbReference type="Pfam" id="PF00069">
    <property type="entry name" value="Pkinase"/>
    <property type="match status" value="1"/>
</dbReference>
<dbReference type="InterPro" id="IPR008271">
    <property type="entry name" value="Ser/Thr_kinase_AS"/>
</dbReference>
<feature type="compositionally biased region" description="Low complexity" evidence="14">
    <location>
        <begin position="125"/>
        <end position="146"/>
    </location>
</feature>
<feature type="compositionally biased region" description="Polar residues" evidence="14">
    <location>
        <begin position="1075"/>
        <end position="1084"/>
    </location>
</feature>
<evidence type="ECO:0000256" key="3">
    <source>
        <dbReference type="ARBA" id="ARBA00012513"/>
    </source>
</evidence>
<dbReference type="PROSITE" id="PS50011">
    <property type="entry name" value="PROTEIN_KINASE_DOM"/>
    <property type="match status" value="1"/>
</dbReference>
<dbReference type="InterPro" id="IPR056865">
    <property type="entry name" value="CCTL2_WNK"/>
</dbReference>